<reference evidence="7" key="1">
    <citation type="submission" date="2019-03" db="EMBL/GenBank/DDBJ databases">
        <authorList>
            <person name="Mank J."/>
            <person name="Almeida P."/>
        </authorList>
    </citation>
    <scope>NUCLEOTIDE SEQUENCE</scope>
    <source>
        <strain evidence="7">78183</strain>
    </source>
</reference>
<evidence type="ECO:0000259" key="6">
    <source>
        <dbReference type="Pfam" id="PF13087"/>
    </source>
</evidence>
<dbReference type="GO" id="GO:0005694">
    <property type="term" value="C:chromosome"/>
    <property type="evidence" value="ECO:0007669"/>
    <property type="project" value="UniProtKB-ARBA"/>
</dbReference>
<keyword evidence="3" id="KW-0347">Helicase</keyword>
<dbReference type="CDD" id="cd18808">
    <property type="entry name" value="SF1_C_Upf1"/>
    <property type="match status" value="1"/>
</dbReference>
<dbReference type="EMBL" id="CAADRP010001630">
    <property type="protein sequence ID" value="VFU45678.1"/>
    <property type="molecule type" value="Genomic_DNA"/>
</dbReference>
<evidence type="ECO:0000256" key="1">
    <source>
        <dbReference type="ARBA" id="ARBA00022741"/>
    </source>
</evidence>
<dbReference type="InterPro" id="IPR027417">
    <property type="entry name" value="P-loop_NTPase"/>
</dbReference>
<gene>
    <name evidence="7" type="ORF">SVIM_LOCUS287131</name>
</gene>
<keyword evidence="4" id="KW-0067">ATP-binding</keyword>
<evidence type="ECO:0000256" key="4">
    <source>
        <dbReference type="ARBA" id="ARBA00022840"/>
    </source>
</evidence>
<feature type="compositionally biased region" description="Basic and acidic residues" evidence="5">
    <location>
        <begin position="296"/>
        <end position="332"/>
    </location>
</feature>
<feature type="compositionally biased region" description="Basic and acidic residues" evidence="5">
    <location>
        <begin position="267"/>
        <end position="283"/>
    </location>
</feature>
<proteinExistence type="predicted"/>
<dbReference type="InterPro" id="IPR047187">
    <property type="entry name" value="SF1_C_Upf1"/>
</dbReference>
<dbReference type="AlphaFoldDB" id="A0A6N2LZJ8"/>
<feature type="domain" description="DNA2/NAM7 helicase-like C-terminal" evidence="6">
    <location>
        <begin position="28"/>
        <end position="213"/>
    </location>
</feature>
<feature type="region of interest" description="Disordered" evidence="5">
    <location>
        <begin position="256"/>
        <end position="396"/>
    </location>
</feature>
<dbReference type="InterPro" id="IPR041679">
    <property type="entry name" value="DNA2/NAM7-like_C"/>
</dbReference>
<dbReference type="GO" id="GO:0016787">
    <property type="term" value="F:hydrolase activity"/>
    <property type="evidence" value="ECO:0007669"/>
    <property type="project" value="UniProtKB-KW"/>
</dbReference>
<dbReference type="Pfam" id="PF13087">
    <property type="entry name" value="AAA_12"/>
    <property type="match status" value="1"/>
</dbReference>
<protein>
    <recommendedName>
        <fullName evidence="6">DNA2/NAM7 helicase-like C-terminal domain-containing protein</fullName>
    </recommendedName>
</protein>
<dbReference type="FunFam" id="3.40.50.300:FF:000326">
    <property type="entry name" value="P-loop containing nucleoside triphosphate hydrolase"/>
    <property type="match status" value="1"/>
</dbReference>
<organism evidence="7">
    <name type="scientific">Salix viminalis</name>
    <name type="common">Common osier</name>
    <name type="synonym">Basket willow</name>
    <dbReference type="NCBI Taxonomy" id="40686"/>
    <lineage>
        <taxon>Eukaryota</taxon>
        <taxon>Viridiplantae</taxon>
        <taxon>Streptophyta</taxon>
        <taxon>Embryophyta</taxon>
        <taxon>Tracheophyta</taxon>
        <taxon>Spermatophyta</taxon>
        <taxon>Magnoliopsida</taxon>
        <taxon>eudicotyledons</taxon>
        <taxon>Gunneridae</taxon>
        <taxon>Pentapetalae</taxon>
        <taxon>rosids</taxon>
        <taxon>fabids</taxon>
        <taxon>Malpighiales</taxon>
        <taxon>Salicaceae</taxon>
        <taxon>Saliceae</taxon>
        <taxon>Salix</taxon>
    </lineage>
</organism>
<dbReference type="GO" id="GO:0005524">
    <property type="term" value="F:ATP binding"/>
    <property type="evidence" value="ECO:0007669"/>
    <property type="project" value="UniProtKB-KW"/>
</dbReference>
<evidence type="ECO:0000256" key="2">
    <source>
        <dbReference type="ARBA" id="ARBA00022801"/>
    </source>
</evidence>
<evidence type="ECO:0000256" key="5">
    <source>
        <dbReference type="SAM" id="MobiDB-lite"/>
    </source>
</evidence>
<accession>A0A6N2LZJ8</accession>
<keyword evidence="2" id="KW-0378">Hydrolase</keyword>
<feature type="compositionally biased region" description="Basic and acidic residues" evidence="5">
    <location>
        <begin position="362"/>
        <end position="390"/>
    </location>
</feature>
<dbReference type="GO" id="GO:0004386">
    <property type="term" value="F:helicase activity"/>
    <property type="evidence" value="ECO:0007669"/>
    <property type="project" value="UniProtKB-KW"/>
</dbReference>
<evidence type="ECO:0000256" key="3">
    <source>
        <dbReference type="ARBA" id="ARBA00022806"/>
    </source>
</evidence>
<sequence>MNLTTRTSNAANKLNHHKLKKRWSPLRAYRMHPEICQFPSLHFYDNKLMNGEQMSNKSASFHEIGVLGLYLFYDITDDQELRGKKFRCIGSYNEREAEAAVELLRFFKRRYSPEFIGGRIGIITPYKCQLSLLRSRFSSAFGSSVVADMEFNTIDGFQSREVDRLILSTIRAADLSSSMNGLSSSSIGFVVDVRRMNVALTRAKFSLWILGNARTLQTNRNWATLVKDAKERNLVISVKQPYESLFETAPRDACKRESINNHSRLSRHAENSRSSDKLGKQNEQKGNLLLVKKAKEKKEARRKLDSGKKKDKCANSKSSRERSEHELGDGHKNLKLSRGTKKSIEGKRSHKNLESSTSSDEGSLKSKEVNDGKDPNPRWSSLEREEEQLSKSKKRKRELVADGRLGCVDEAAFARTSDRIGGVDPKTAFAIGIIPGFWLLKAAMATALVFPTFHWKAMSPTGNTKTSPGFRNLVMRRLSGLDVTKPAYRVPSRTVRISVARG</sequence>
<dbReference type="InterPro" id="IPR045055">
    <property type="entry name" value="DNA2/NAM7-like"/>
</dbReference>
<name>A0A6N2LZJ8_SALVM</name>
<evidence type="ECO:0000313" key="7">
    <source>
        <dbReference type="EMBL" id="VFU45678.1"/>
    </source>
</evidence>
<dbReference type="PANTHER" id="PTHR10887:SF495">
    <property type="entry name" value="HELICASE SENATAXIN ISOFORM X1-RELATED"/>
    <property type="match status" value="1"/>
</dbReference>
<dbReference type="Gene3D" id="3.40.50.300">
    <property type="entry name" value="P-loop containing nucleotide triphosphate hydrolases"/>
    <property type="match status" value="1"/>
</dbReference>
<dbReference type="PANTHER" id="PTHR10887">
    <property type="entry name" value="DNA2/NAM7 HELICASE FAMILY"/>
    <property type="match status" value="1"/>
</dbReference>
<feature type="compositionally biased region" description="Basic and acidic residues" evidence="5">
    <location>
        <begin position="342"/>
        <end position="353"/>
    </location>
</feature>
<keyword evidence="1" id="KW-0547">Nucleotide-binding</keyword>
<dbReference type="SUPFAM" id="SSF52540">
    <property type="entry name" value="P-loop containing nucleoside triphosphate hydrolases"/>
    <property type="match status" value="1"/>
</dbReference>